<comment type="caution">
    <text evidence="2">The sequence shown here is derived from an EMBL/GenBank/DDBJ whole genome shotgun (WGS) entry which is preliminary data.</text>
</comment>
<reference evidence="2" key="1">
    <citation type="journal article" date="2015" name="MBio">
        <title>Genome-resolved metagenomic analysis reveals roles for candidate phyla and other microbial community members in biogeochemical transformations in oil reservoirs.</title>
        <authorList>
            <person name="Hu P."/>
            <person name="Tom L."/>
            <person name="Singh A."/>
            <person name="Thomas B.C."/>
            <person name="Baker B.J."/>
            <person name="Piceno Y.M."/>
            <person name="Andersen G.L."/>
            <person name="Banfield J.F."/>
        </authorList>
    </citation>
    <scope>NUCLEOTIDE SEQUENCE [LARGE SCALE GENOMIC DNA]</scope>
    <source>
        <strain evidence="3">49_2300</strain>
        <strain evidence="2">49_95</strain>
    </source>
</reference>
<dbReference type="InterPro" id="IPR050860">
    <property type="entry name" value="FeoB_GTPase"/>
</dbReference>
<protein>
    <submittedName>
        <fullName evidence="2">Iron (II) transporter (FeoB-1)</fullName>
    </submittedName>
</protein>
<proteinExistence type="predicted"/>
<dbReference type="PATRIC" id="fig|2234.6.peg.1041"/>
<feature type="domain" description="FeoB-type G" evidence="1">
    <location>
        <begin position="1"/>
        <end position="146"/>
    </location>
</feature>
<dbReference type="GeneID" id="71696407"/>
<dbReference type="GO" id="GO:0005886">
    <property type="term" value="C:plasma membrane"/>
    <property type="evidence" value="ECO:0007669"/>
    <property type="project" value="TreeGrafter"/>
</dbReference>
<dbReference type="InterPro" id="IPR005225">
    <property type="entry name" value="Small_GTP-bd"/>
</dbReference>
<dbReference type="SUPFAM" id="SSF52540">
    <property type="entry name" value="P-loop containing nucleoside triphosphate hydrolases"/>
    <property type="match status" value="1"/>
</dbReference>
<reference evidence="4 5" key="2">
    <citation type="journal article" date="2015" name="MBio">
        <title>Genome-Resolved Metagenomic Analysis Reveals Roles for Candidate Phyla and Other Microbial Community Members in Biogeochemical Transformations in Oil Reservoirs.</title>
        <authorList>
            <person name="Hu P."/>
            <person name="Tom L."/>
            <person name="Singh A."/>
            <person name="Thomas B.C."/>
            <person name="Baker B.J."/>
            <person name="Piceno Y.M."/>
            <person name="Andersen G.L."/>
            <person name="Banfield J.F."/>
        </authorList>
    </citation>
    <scope>NUCLEOTIDE SEQUENCE [LARGE SCALE GENOMIC DNA]</scope>
</reference>
<accession>A0A101DBS4</accession>
<dbReference type="PANTHER" id="PTHR43185">
    <property type="entry name" value="FERROUS IRON TRANSPORT PROTEIN B"/>
    <property type="match status" value="1"/>
</dbReference>
<dbReference type="Pfam" id="PF02421">
    <property type="entry name" value="FeoB_N"/>
    <property type="match status" value="1"/>
</dbReference>
<dbReference type="Gene3D" id="3.40.50.300">
    <property type="entry name" value="P-loop containing nucleotide triphosphate hydrolases"/>
    <property type="match status" value="1"/>
</dbReference>
<organism evidence="2 5">
    <name type="scientific">Archaeoglobus fulgidus</name>
    <dbReference type="NCBI Taxonomy" id="2234"/>
    <lineage>
        <taxon>Archaea</taxon>
        <taxon>Methanobacteriati</taxon>
        <taxon>Methanobacteriota</taxon>
        <taxon>Archaeoglobi</taxon>
        <taxon>Archaeoglobales</taxon>
        <taxon>Archaeoglobaceae</taxon>
        <taxon>Archaeoglobus</taxon>
    </lineage>
</organism>
<dbReference type="CDD" id="cd01879">
    <property type="entry name" value="FeoB"/>
    <property type="match status" value="1"/>
</dbReference>
<dbReference type="AlphaFoldDB" id="A0A101DBS4"/>
<dbReference type="InterPro" id="IPR030389">
    <property type="entry name" value="G_FEOB_dom"/>
</dbReference>
<evidence type="ECO:0000259" key="1">
    <source>
        <dbReference type="PROSITE" id="PS51711"/>
    </source>
</evidence>
<dbReference type="NCBIfam" id="TIGR00231">
    <property type="entry name" value="small_GTP"/>
    <property type="match status" value="1"/>
</dbReference>
<dbReference type="PANTHER" id="PTHR43185:SF1">
    <property type="entry name" value="FE(2+) TRANSPORTER FEOB"/>
    <property type="match status" value="1"/>
</dbReference>
<dbReference type="EMBL" id="LGEX01000071">
    <property type="protein sequence ID" value="KUK05881.1"/>
    <property type="molecule type" value="Genomic_DNA"/>
</dbReference>
<sequence length="187" mass="20962">MGKSALFYALTGKYATISNYPGTTVDVAIARMRDIEVIDTPGMHSLVPVTGEEEVARRLLEEVDLVVHVVDAKNIKRALPFTLQLIEAGFNVILVLNLVDEAEKLGIFINEKMLEQRLGIPVIKTIATEKRGVGSLKEEIRRRIDGGKDGRQVISSAPRLRRLSRKLKRCLKETTAFPKGPWRFCCF</sequence>
<dbReference type="PROSITE" id="PS51711">
    <property type="entry name" value="G_FEOB"/>
    <property type="match status" value="1"/>
</dbReference>
<gene>
    <name evidence="2" type="ORF">XD40_2151</name>
    <name evidence="3" type="ORF">XD48_1890</name>
</gene>
<dbReference type="RefSeq" id="WP_052270470.1">
    <property type="nucleotide sequence ID" value="NZ_FJNF01000104.1"/>
</dbReference>
<evidence type="ECO:0000313" key="3">
    <source>
        <dbReference type="EMBL" id="KUK05881.1"/>
    </source>
</evidence>
<name>A0A101DBS4_ARCFL</name>
<dbReference type="GO" id="GO:0015093">
    <property type="term" value="F:ferrous iron transmembrane transporter activity"/>
    <property type="evidence" value="ECO:0007669"/>
    <property type="project" value="TreeGrafter"/>
</dbReference>
<evidence type="ECO:0000313" key="5">
    <source>
        <dbReference type="Proteomes" id="UP000054307"/>
    </source>
</evidence>
<dbReference type="Proteomes" id="UP000054307">
    <property type="component" value="Unassembled WGS sequence"/>
</dbReference>
<dbReference type="InterPro" id="IPR027417">
    <property type="entry name" value="P-loop_NTPase"/>
</dbReference>
<dbReference type="Proteomes" id="UP000054015">
    <property type="component" value="Unassembled WGS sequence"/>
</dbReference>
<dbReference type="EMBL" id="LGEQ01000059">
    <property type="protein sequence ID" value="KUJ92662.1"/>
    <property type="molecule type" value="Genomic_DNA"/>
</dbReference>
<dbReference type="GO" id="GO:0005525">
    <property type="term" value="F:GTP binding"/>
    <property type="evidence" value="ECO:0007669"/>
    <property type="project" value="InterPro"/>
</dbReference>
<evidence type="ECO:0000313" key="2">
    <source>
        <dbReference type="EMBL" id="KUJ92662.1"/>
    </source>
</evidence>
<evidence type="ECO:0000313" key="4">
    <source>
        <dbReference type="Proteomes" id="UP000054015"/>
    </source>
</evidence>